<accession>A0A2R4W2P7</accession>
<organism evidence="8 9">
    <name type="scientific">Thermodesulfobium acidiphilum</name>
    <dbReference type="NCBI Taxonomy" id="1794699"/>
    <lineage>
        <taxon>Bacteria</taxon>
        <taxon>Pseudomonadati</taxon>
        <taxon>Thermodesulfobiota</taxon>
        <taxon>Thermodesulfobiia</taxon>
        <taxon>Thermodesulfobiales</taxon>
        <taxon>Thermodesulfobiaceae</taxon>
        <taxon>Thermodesulfobium</taxon>
    </lineage>
</organism>
<evidence type="ECO:0000256" key="2">
    <source>
        <dbReference type="ARBA" id="ARBA00023015"/>
    </source>
</evidence>
<evidence type="ECO:0000256" key="3">
    <source>
        <dbReference type="ARBA" id="ARBA00023125"/>
    </source>
</evidence>
<dbReference type="AlphaFoldDB" id="A0A2R4W2P7"/>
<dbReference type="SMART" id="SM00448">
    <property type="entry name" value="REC"/>
    <property type="match status" value="1"/>
</dbReference>
<dbReference type="PANTHER" id="PTHR43214">
    <property type="entry name" value="TWO-COMPONENT RESPONSE REGULATOR"/>
    <property type="match status" value="1"/>
</dbReference>
<protein>
    <submittedName>
        <fullName evidence="8">Two component transcriptional regulator, LuxR family</fullName>
    </submittedName>
</protein>
<dbReference type="EMBL" id="CP020921">
    <property type="protein sequence ID" value="AWB10978.1"/>
    <property type="molecule type" value="Genomic_DNA"/>
</dbReference>
<dbReference type="KEGG" id="taci:TDSAC_1642"/>
<keyword evidence="1 5" id="KW-0597">Phosphoprotein</keyword>
<evidence type="ECO:0000259" key="6">
    <source>
        <dbReference type="PROSITE" id="PS50043"/>
    </source>
</evidence>
<dbReference type="InterPro" id="IPR011006">
    <property type="entry name" value="CheY-like_superfamily"/>
</dbReference>
<feature type="modified residue" description="4-aspartylphosphate" evidence="5">
    <location>
        <position position="61"/>
    </location>
</feature>
<dbReference type="PROSITE" id="PS50043">
    <property type="entry name" value="HTH_LUXR_2"/>
    <property type="match status" value="1"/>
</dbReference>
<evidence type="ECO:0000256" key="5">
    <source>
        <dbReference type="PROSITE-ProRule" id="PRU00169"/>
    </source>
</evidence>
<name>A0A2R4W2P7_THEAF</name>
<dbReference type="PROSITE" id="PS00622">
    <property type="entry name" value="HTH_LUXR_1"/>
    <property type="match status" value="1"/>
</dbReference>
<proteinExistence type="predicted"/>
<dbReference type="CDD" id="cd17535">
    <property type="entry name" value="REC_NarL-like"/>
    <property type="match status" value="1"/>
</dbReference>
<keyword evidence="9" id="KW-1185">Reference proteome</keyword>
<dbReference type="InterPro" id="IPR039420">
    <property type="entry name" value="WalR-like"/>
</dbReference>
<sequence>MQASHSKKKILIVDDHALLREGLKFLISQSKEDFEVIGETPSAVETLKLVKRLRPDIVILDLSLSDGSGLDIIEPIKKISQSTKILVLSMYQDESVIVQALKEGASGFIPKSEVSEECIQALKIISNSDDLYVPASYSRVVLKGLLSDDGSKTLSSREDQVLRLLALGYSAKEIAQTLQISPKTVQTYRQRITTKLDLRRRSDIVRYAISKGLLKEEEIKGIVLPKDDELI</sequence>
<reference evidence="8 9" key="1">
    <citation type="submission" date="2017-04" db="EMBL/GenBank/DDBJ databases">
        <title>Genomic insights into metabolism of Thermodesulfobium acidiphilum.</title>
        <authorList>
            <person name="Toshchakov S.V."/>
            <person name="Frolov E.N."/>
            <person name="Kublanov I.V."/>
            <person name="Samarov N.I."/>
            <person name="Novikov A."/>
            <person name="Lebedinsky A.V."/>
            <person name="Bonch-Osmolovskaya E.A."/>
            <person name="Chernyh N.A."/>
        </authorList>
    </citation>
    <scope>NUCLEOTIDE SEQUENCE [LARGE SCALE GENOMIC DNA]</scope>
    <source>
        <strain evidence="8 9">3127-1</strain>
    </source>
</reference>
<feature type="domain" description="HTH luxR-type" evidence="6">
    <location>
        <begin position="147"/>
        <end position="212"/>
    </location>
</feature>
<dbReference type="CDD" id="cd06170">
    <property type="entry name" value="LuxR_C_like"/>
    <property type="match status" value="1"/>
</dbReference>
<dbReference type="OrthoDB" id="9779069at2"/>
<dbReference type="RefSeq" id="WP_108309916.1">
    <property type="nucleotide sequence ID" value="NZ_CP020921.1"/>
</dbReference>
<dbReference type="InterPro" id="IPR001789">
    <property type="entry name" value="Sig_transdc_resp-reg_receiver"/>
</dbReference>
<dbReference type="GO" id="GO:0006355">
    <property type="term" value="P:regulation of DNA-templated transcription"/>
    <property type="evidence" value="ECO:0007669"/>
    <property type="project" value="InterPro"/>
</dbReference>
<evidence type="ECO:0000313" key="8">
    <source>
        <dbReference type="EMBL" id="AWB10978.1"/>
    </source>
</evidence>
<evidence type="ECO:0000256" key="4">
    <source>
        <dbReference type="ARBA" id="ARBA00023163"/>
    </source>
</evidence>
<dbReference type="PRINTS" id="PR00038">
    <property type="entry name" value="HTHLUXR"/>
</dbReference>
<dbReference type="GO" id="GO:0000160">
    <property type="term" value="P:phosphorelay signal transduction system"/>
    <property type="evidence" value="ECO:0007669"/>
    <property type="project" value="InterPro"/>
</dbReference>
<dbReference type="Proteomes" id="UP000244792">
    <property type="component" value="Chromosome"/>
</dbReference>
<dbReference type="SUPFAM" id="SSF52172">
    <property type="entry name" value="CheY-like"/>
    <property type="match status" value="1"/>
</dbReference>
<evidence type="ECO:0000259" key="7">
    <source>
        <dbReference type="PROSITE" id="PS50110"/>
    </source>
</evidence>
<evidence type="ECO:0000313" key="9">
    <source>
        <dbReference type="Proteomes" id="UP000244792"/>
    </source>
</evidence>
<evidence type="ECO:0000256" key="1">
    <source>
        <dbReference type="ARBA" id="ARBA00022553"/>
    </source>
</evidence>
<dbReference type="PANTHER" id="PTHR43214:SF41">
    <property type="entry name" value="NITRATE_NITRITE RESPONSE REGULATOR PROTEIN NARP"/>
    <property type="match status" value="1"/>
</dbReference>
<keyword evidence="3" id="KW-0238">DNA-binding</keyword>
<dbReference type="InterPro" id="IPR000792">
    <property type="entry name" value="Tscrpt_reg_LuxR_C"/>
</dbReference>
<keyword evidence="2" id="KW-0805">Transcription regulation</keyword>
<dbReference type="GO" id="GO:0003677">
    <property type="term" value="F:DNA binding"/>
    <property type="evidence" value="ECO:0007669"/>
    <property type="project" value="UniProtKB-KW"/>
</dbReference>
<dbReference type="InterPro" id="IPR058245">
    <property type="entry name" value="NreC/VraR/RcsB-like_REC"/>
</dbReference>
<dbReference type="InterPro" id="IPR016032">
    <property type="entry name" value="Sig_transdc_resp-reg_C-effctor"/>
</dbReference>
<dbReference type="SUPFAM" id="SSF46894">
    <property type="entry name" value="C-terminal effector domain of the bipartite response regulators"/>
    <property type="match status" value="1"/>
</dbReference>
<dbReference type="SMART" id="SM00421">
    <property type="entry name" value="HTH_LUXR"/>
    <property type="match status" value="1"/>
</dbReference>
<feature type="domain" description="Response regulatory" evidence="7">
    <location>
        <begin position="9"/>
        <end position="126"/>
    </location>
</feature>
<dbReference type="Pfam" id="PF00072">
    <property type="entry name" value="Response_reg"/>
    <property type="match status" value="1"/>
</dbReference>
<dbReference type="PROSITE" id="PS50110">
    <property type="entry name" value="RESPONSE_REGULATORY"/>
    <property type="match status" value="1"/>
</dbReference>
<dbReference type="Pfam" id="PF00196">
    <property type="entry name" value="GerE"/>
    <property type="match status" value="1"/>
</dbReference>
<gene>
    <name evidence="8" type="ORF">TDSAC_1642</name>
</gene>
<keyword evidence="4" id="KW-0804">Transcription</keyword>
<dbReference type="Gene3D" id="3.40.50.2300">
    <property type="match status" value="1"/>
</dbReference>